<keyword evidence="1" id="KW-0378">Hydrolase</keyword>
<comment type="caution">
    <text evidence="3">The sequence shown here is derived from an EMBL/GenBank/DDBJ whole genome shotgun (WGS) entry which is preliminary data.</text>
</comment>
<organism evidence="3 4">
    <name type="scientific">Caballeronia ptereochthonis</name>
    <dbReference type="NCBI Taxonomy" id="1777144"/>
    <lineage>
        <taxon>Bacteria</taxon>
        <taxon>Pseudomonadati</taxon>
        <taxon>Pseudomonadota</taxon>
        <taxon>Betaproteobacteria</taxon>
        <taxon>Burkholderiales</taxon>
        <taxon>Burkholderiaceae</taxon>
        <taxon>Caballeronia</taxon>
    </lineage>
</organism>
<dbReference type="PANTHER" id="PTHR31956">
    <property type="entry name" value="NON-SPECIFIC PHOSPHOLIPASE C4-RELATED"/>
    <property type="match status" value="1"/>
</dbReference>
<proteinExistence type="predicted"/>
<accession>A0A158B9F8</accession>
<dbReference type="PANTHER" id="PTHR31956:SF1">
    <property type="entry name" value="NON-SPECIFIC PHOSPHOLIPASE C1"/>
    <property type="match status" value="1"/>
</dbReference>
<dbReference type="AlphaFoldDB" id="A0A158B9F8"/>
<evidence type="ECO:0000313" key="3">
    <source>
        <dbReference type="EMBL" id="SAK66694.1"/>
    </source>
</evidence>
<dbReference type="OrthoDB" id="980947at2"/>
<evidence type="ECO:0000313" key="4">
    <source>
        <dbReference type="Proteomes" id="UP000054978"/>
    </source>
</evidence>
<evidence type="ECO:0000256" key="2">
    <source>
        <dbReference type="SAM" id="MobiDB-lite"/>
    </source>
</evidence>
<dbReference type="InterPro" id="IPR007312">
    <property type="entry name" value="Phosphoesterase"/>
</dbReference>
<dbReference type="RefSeq" id="WP_087046374.1">
    <property type="nucleotide sequence ID" value="NZ_FCOB02000013.1"/>
</dbReference>
<keyword evidence="4" id="KW-1185">Reference proteome</keyword>
<dbReference type="Gene3D" id="3.40.720.10">
    <property type="entry name" value="Alkaline Phosphatase, subunit A"/>
    <property type="match status" value="2"/>
</dbReference>
<dbReference type="InterPro" id="IPR017850">
    <property type="entry name" value="Alkaline_phosphatase_core_sf"/>
</dbReference>
<protein>
    <submittedName>
        <fullName evidence="3">Phosphoesterase</fullName>
    </submittedName>
</protein>
<dbReference type="PROSITE" id="PS51257">
    <property type="entry name" value="PROKAR_LIPOPROTEIN"/>
    <property type="match status" value="1"/>
</dbReference>
<feature type="compositionally biased region" description="Polar residues" evidence="2">
    <location>
        <begin position="457"/>
        <end position="473"/>
    </location>
</feature>
<feature type="region of interest" description="Disordered" evidence="2">
    <location>
        <begin position="443"/>
        <end position="480"/>
    </location>
</feature>
<dbReference type="Proteomes" id="UP000054978">
    <property type="component" value="Unassembled WGS sequence"/>
</dbReference>
<dbReference type="STRING" id="1777144.AWB83_02983"/>
<dbReference type="EMBL" id="FCOB02000013">
    <property type="protein sequence ID" value="SAK66694.1"/>
    <property type="molecule type" value="Genomic_DNA"/>
</dbReference>
<sequence>MAEKPSKPASHEPDAVRRRLLAALASSAMLSACGGGGSDDNSGTVTPTNPIGVIPPDRANLPRPALPAPATSGIDHVVLVTMENRSFDHLLGWVPGAEGTQAGRQFMDAFGTAQASFSLSANAAYGFQGCQFADPNHMYSAGRTHLADGAMNGFLLTAGTNETRGDLLPIGYFTGSDLDFYRQAAAQYTVCDYYMSGILADTFPNRLYLHSGETDRLNDSVDTSSLSTIWDHLDAKNVSSKYYFHDVPFTALYGTRYVGRSRLFSEFLSDAAAGNLPSFCMVDPSFGGEVNGTSNDDHPHADVRNGQALLGQIYEALRTSPNWSTTLMIIVYDEWGGFFEHVAPPVKSTSAAEQKIGNDGRLGFRVPCALLGPRVRAGNVARYPFDPSSIHQLLAWRFGIDPLGVRASDPTTFNIAYALDLSDAPRTDAPALVVPQGPFGLECSNTPSSGSGLGAVDQSQTGKAAEGASQTPTPGGRFADLRAKATALGFPSS</sequence>
<dbReference type="Pfam" id="PF04185">
    <property type="entry name" value="Phosphoesterase"/>
    <property type="match status" value="1"/>
</dbReference>
<dbReference type="GO" id="GO:0042578">
    <property type="term" value="F:phosphoric ester hydrolase activity"/>
    <property type="evidence" value="ECO:0007669"/>
    <property type="project" value="UniProtKB-ARBA"/>
</dbReference>
<dbReference type="GO" id="GO:0009395">
    <property type="term" value="P:phospholipid catabolic process"/>
    <property type="evidence" value="ECO:0007669"/>
    <property type="project" value="TreeGrafter"/>
</dbReference>
<gene>
    <name evidence="3" type="ORF">AWB83_02983</name>
</gene>
<evidence type="ECO:0000256" key="1">
    <source>
        <dbReference type="ARBA" id="ARBA00022801"/>
    </source>
</evidence>
<reference evidence="3" key="1">
    <citation type="submission" date="2016-01" db="EMBL/GenBank/DDBJ databases">
        <authorList>
            <person name="Peeters C."/>
        </authorList>
    </citation>
    <scope>NUCLEOTIDE SEQUENCE [LARGE SCALE GENOMIC DNA]</scope>
    <source>
        <strain evidence="3">LMG 29326</strain>
    </source>
</reference>
<name>A0A158B9F8_9BURK</name>